<dbReference type="InterPro" id="IPR019197">
    <property type="entry name" value="Biotin-prot_ligase_N"/>
</dbReference>
<evidence type="ECO:0000313" key="3">
    <source>
        <dbReference type="Proteomes" id="UP000016064"/>
    </source>
</evidence>
<reference evidence="2 3" key="1">
    <citation type="submission" date="2013-07" db="EMBL/GenBank/DDBJ databases">
        <title>Isolation of a new Chlamydia species from the feral Sacred Ibis (Threskiornis aethiopicus): Chlamydia ibidis.</title>
        <authorList>
            <person name="Vorimore F."/>
            <person name="Hsia R.-C."/>
            <person name="Huot-Creasy H."/>
            <person name="Bastian S."/>
            <person name="Deruyter L."/>
            <person name="Passet A."/>
            <person name="Sachse K."/>
            <person name="Bavoil P."/>
            <person name="Myers G."/>
            <person name="Laroucau K."/>
        </authorList>
    </citation>
    <scope>NUCLEOTIDE SEQUENCE [LARGE SCALE GENOMIC DNA]</scope>
    <source>
        <strain evidence="2 3">10-1398/6</strain>
    </source>
</reference>
<dbReference type="GO" id="GO:0016874">
    <property type="term" value="F:ligase activity"/>
    <property type="evidence" value="ECO:0007669"/>
    <property type="project" value="UniProtKB-KW"/>
</dbReference>
<evidence type="ECO:0000259" key="1">
    <source>
        <dbReference type="Pfam" id="PF09825"/>
    </source>
</evidence>
<name>A0ABP2XDT9_9CHLA</name>
<accession>A0ABP2XDT9</accession>
<comment type="caution">
    <text evidence="2">The sequence shown here is derived from an EMBL/GenBank/DDBJ whole genome shotgun (WGS) entry which is preliminary data.</text>
</comment>
<dbReference type="InterPro" id="IPR029062">
    <property type="entry name" value="Class_I_gatase-like"/>
</dbReference>
<dbReference type="Pfam" id="PF09825">
    <property type="entry name" value="BPL_N"/>
    <property type="match status" value="1"/>
</dbReference>
<dbReference type="PIRSF" id="PIRSF016642">
    <property type="entry name" value="UCP016642"/>
    <property type="match status" value="1"/>
</dbReference>
<dbReference type="Proteomes" id="UP000016064">
    <property type="component" value="Unassembled WGS sequence"/>
</dbReference>
<sequence length="259" mass="29356">MSRLKIYVYSDTGVSSYYLRHVVRWLRLSIPSDSNLEVTTIDANFLLYDLYWENLAALLVIPGGADRPYYEKLHGLGTARIDNYVREGGSYLGICAGAYFAASSLRFLEPNSKMYVDGRDLGFFPGCAVGPAYLEPAFSYTEPTGVRVAMLNFPNIQAHGYALFNGGCYFESARDYPEVCIEAYYLDLPDHPAAIISRRVGRGVVTLSGVHIEYLPHLCHKKDYNILQTREILEKNDQVLNRFRKELFSYLLKLECPSI</sequence>
<protein>
    <submittedName>
        <fullName evidence="2">Biotin-protein ligase</fullName>
    </submittedName>
</protein>
<evidence type="ECO:0000313" key="2">
    <source>
        <dbReference type="EMBL" id="EQM62646.1"/>
    </source>
</evidence>
<dbReference type="CDD" id="cd03144">
    <property type="entry name" value="GATase1_ScBLP_like"/>
    <property type="match status" value="1"/>
</dbReference>
<proteinExistence type="predicted"/>
<dbReference type="SUPFAM" id="SSF52317">
    <property type="entry name" value="Class I glutamine amidotransferase-like"/>
    <property type="match status" value="2"/>
</dbReference>
<dbReference type="EMBL" id="APJW01000002">
    <property type="protein sequence ID" value="EQM62646.1"/>
    <property type="molecule type" value="Genomic_DNA"/>
</dbReference>
<organism evidence="2 3">
    <name type="scientific">Chlamydia ibidis 10-1398/6</name>
    <dbReference type="NCBI Taxonomy" id="1046581"/>
    <lineage>
        <taxon>Bacteria</taxon>
        <taxon>Pseudomonadati</taxon>
        <taxon>Chlamydiota</taxon>
        <taxon>Chlamydiia</taxon>
        <taxon>Chlamydiales</taxon>
        <taxon>Chlamydiaceae</taxon>
        <taxon>Chlamydia/Chlamydophila group</taxon>
        <taxon>Chlamydia</taxon>
    </lineage>
</organism>
<feature type="domain" description="Biotin-protein ligase N-terminal" evidence="1">
    <location>
        <begin position="5"/>
        <end position="255"/>
    </location>
</feature>
<keyword evidence="2" id="KW-0436">Ligase</keyword>
<dbReference type="InterPro" id="IPR015834">
    <property type="entry name" value="UCP016642"/>
</dbReference>
<keyword evidence="3" id="KW-1185">Reference proteome</keyword>
<gene>
    <name evidence="2" type="ORF">H359_0697</name>
</gene>
<dbReference type="RefSeq" id="WP_020370247.1">
    <property type="nucleotide sequence ID" value="NZ_APJW01000002.1"/>
</dbReference>